<dbReference type="GO" id="GO:0005886">
    <property type="term" value="C:plasma membrane"/>
    <property type="evidence" value="ECO:0007669"/>
    <property type="project" value="TreeGrafter"/>
</dbReference>
<keyword evidence="1" id="KW-0812">Transmembrane</keyword>
<dbReference type="InterPro" id="IPR051599">
    <property type="entry name" value="Cell_Envelope_Assoc"/>
</dbReference>
<dbReference type="AlphaFoldDB" id="A0A7X3BUM0"/>
<gene>
    <name evidence="3" type="ORF">GMD11_02950</name>
    <name evidence="4" type="ORF">GMD18_02950</name>
</gene>
<feature type="domain" description="DUF218" evidence="2">
    <location>
        <begin position="80"/>
        <end position="246"/>
    </location>
</feature>
<dbReference type="EMBL" id="WNBM01000001">
    <property type="protein sequence ID" value="MTT75227.1"/>
    <property type="molecule type" value="Genomic_DNA"/>
</dbReference>
<reference evidence="5 6" key="1">
    <citation type="journal article" date="2019" name="Nat. Med.">
        <title>A library of human gut bacterial isolates paired with longitudinal multiomics data enables mechanistic microbiome research.</title>
        <authorList>
            <person name="Poyet M."/>
            <person name="Groussin M."/>
            <person name="Gibbons S.M."/>
            <person name="Avila-Pacheco J."/>
            <person name="Jiang X."/>
            <person name="Kearney S.M."/>
            <person name="Perrotta A.R."/>
            <person name="Berdy B."/>
            <person name="Zhao S."/>
            <person name="Lieberman T.D."/>
            <person name="Swanson P.K."/>
            <person name="Smith M."/>
            <person name="Roesemann S."/>
            <person name="Alexander J.E."/>
            <person name="Rich S.A."/>
            <person name="Livny J."/>
            <person name="Vlamakis H."/>
            <person name="Clish C."/>
            <person name="Bullock K."/>
            <person name="Deik A."/>
            <person name="Scott J."/>
            <person name="Pierce K.A."/>
            <person name="Xavier R.J."/>
            <person name="Alm E.J."/>
        </authorList>
    </citation>
    <scope>NUCLEOTIDE SEQUENCE [LARGE SCALE GENOMIC DNA]</scope>
    <source>
        <strain evidence="3 6">BIOML-A13</strain>
        <strain evidence="4 5">BIOML-A3</strain>
    </source>
</reference>
<comment type="caution">
    <text evidence="3">The sequence shown here is derived from an EMBL/GenBank/DDBJ whole genome shotgun (WGS) entry which is preliminary data.</text>
</comment>
<evidence type="ECO:0000313" key="4">
    <source>
        <dbReference type="EMBL" id="MTU03359.1"/>
    </source>
</evidence>
<evidence type="ECO:0000256" key="1">
    <source>
        <dbReference type="SAM" id="Phobius"/>
    </source>
</evidence>
<sequence length="253" mass="27778">MLYVHKFISGWLLPPGGIIVMLFLLCGYCFKKRSRLRYPLTAVTVTLYLFSILPVAGMLMQGLEKQYVPPALEKIIGKTDAVVVLGGGAVRDVPDISGREALSAVSMNRLITGVRLQKRLDIPIIISGGQVFADSGTEATVAEKVLLELSVPPQQIFTDTEARNTTENAVNVAALCREQQWQKIVLVTSAFHMPRSVLDFADKGLDIVPFPCDYQLSGKMQLSIFSFMPQGFALELSAMALKEYLGLLALKIL</sequence>
<keyword evidence="5" id="KW-1185">Reference proteome</keyword>
<accession>A0A7X3BUM0</accession>
<dbReference type="InterPro" id="IPR014729">
    <property type="entry name" value="Rossmann-like_a/b/a_fold"/>
</dbReference>
<organism evidence="3 6">
    <name type="scientific">Phascolarctobacterium faecium</name>
    <dbReference type="NCBI Taxonomy" id="33025"/>
    <lineage>
        <taxon>Bacteria</taxon>
        <taxon>Bacillati</taxon>
        <taxon>Bacillota</taxon>
        <taxon>Negativicutes</taxon>
        <taxon>Acidaminococcales</taxon>
        <taxon>Acidaminococcaceae</taxon>
        <taxon>Phascolarctobacterium</taxon>
    </lineage>
</organism>
<keyword evidence="1" id="KW-1133">Transmembrane helix</keyword>
<dbReference type="PANTHER" id="PTHR30336">
    <property type="entry name" value="INNER MEMBRANE PROTEIN, PROBABLE PERMEASE"/>
    <property type="match status" value="1"/>
</dbReference>
<proteinExistence type="predicted"/>
<evidence type="ECO:0000259" key="2">
    <source>
        <dbReference type="Pfam" id="PF02698"/>
    </source>
</evidence>
<dbReference type="GO" id="GO:0043164">
    <property type="term" value="P:Gram-negative-bacterium-type cell wall biogenesis"/>
    <property type="evidence" value="ECO:0007669"/>
    <property type="project" value="TreeGrafter"/>
</dbReference>
<dbReference type="PANTHER" id="PTHR30336:SF4">
    <property type="entry name" value="ENVELOPE BIOGENESIS FACTOR ELYC"/>
    <property type="match status" value="1"/>
</dbReference>
<feature type="transmembrane region" description="Helical" evidence="1">
    <location>
        <begin position="12"/>
        <end position="30"/>
    </location>
</feature>
<keyword evidence="1" id="KW-0472">Membrane</keyword>
<dbReference type="InterPro" id="IPR003848">
    <property type="entry name" value="DUF218"/>
</dbReference>
<dbReference type="Gene3D" id="3.40.50.620">
    <property type="entry name" value="HUPs"/>
    <property type="match status" value="1"/>
</dbReference>
<dbReference type="CDD" id="cd06259">
    <property type="entry name" value="YdcF-like"/>
    <property type="match status" value="1"/>
</dbReference>
<dbReference type="Pfam" id="PF02698">
    <property type="entry name" value="DUF218"/>
    <property type="match status" value="1"/>
</dbReference>
<dbReference type="RefSeq" id="WP_155163636.1">
    <property type="nucleotide sequence ID" value="NZ_WNBG01000001.1"/>
</dbReference>
<dbReference type="Proteomes" id="UP000484547">
    <property type="component" value="Unassembled WGS sequence"/>
</dbReference>
<dbReference type="EMBL" id="WNBW01000001">
    <property type="protein sequence ID" value="MTU03359.1"/>
    <property type="molecule type" value="Genomic_DNA"/>
</dbReference>
<feature type="transmembrane region" description="Helical" evidence="1">
    <location>
        <begin position="42"/>
        <end position="60"/>
    </location>
</feature>
<dbReference type="GO" id="GO:0000270">
    <property type="term" value="P:peptidoglycan metabolic process"/>
    <property type="evidence" value="ECO:0007669"/>
    <property type="project" value="TreeGrafter"/>
</dbReference>
<evidence type="ECO:0000313" key="5">
    <source>
        <dbReference type="Proteomes" id="UP000443070"/>
    </source>
</evidence>
<protein>
    <submittedName>
        <fullName evidence="3">YdcF family protein</fullName>
    </submittedName>
</protein>
<evidence type="ECO:0000313" key="3">
    <source>
        <dbReference type="EMBL" id="MTT75227.1"/>
    </source>
</evidence>
<dbReference type="Proteomes" id="UP000443070">
    <property type="component" value="Unassembled WGS sequence"/>
</dbReference>
<evidence type="ECO:0000313" key="6">
    <source>
        <dbReference type="Proteomes" id="UP000484547"/>
    </source>
</evidence>
<name>A0A7X3BUM0_9FIRM</name>
<dbReference type="OrthoDB" id="9782395at2"/>